<dbReference type="Proteomes" id="UP000436088">
    <property type="component" value="Unassembled WGS sequence"/>
</dbReference>
<dbReference type="GO" id="GO:0003964">
    <property type="term" value="F:RNA-directed DNA polymerase activity"/>
    <property type="evidence" value="ECO:0007669"/>
    <property type="project" value="UniProtKB-KW"/>
</dbReference>
<evidence type="ECO:0000256" key="13">
    <source>
        <dbReference type="ARBA" id="ARBA00023125"/>
    </source>
</evidence>
<evidence type="ECO:0000256" key="14">
    <source>
        <dbReference type="ARBA" id="ARBA00023172"/>
    </source>
</evidence>
<dbReference type="GO" id="GO:0006508">
    <property type="term" value="P:proteolysis"/>
    <property type="evidence" value="ECO:0007669"/>
    <property type="project" value="UniProtKB-KW"/>
</dbReference>
<dbReference type="Pfam" id="PF17921">
    <property type="entry name" value="Integrase_H2C2"/>
    <property type="match status" value="1"/>
</dbReference>
<dbReference type="InterPro" id="IPR036397">
    <property type="entry name" value="RNaseH_sf"/>
</dbReference>
<dbReference type="AlphaFoldDB" id="A0A6A3AFC6"/>
<dbReference type="Pfam" id="PF24626">
    <property type="entry name" value="SH3_Tf2-1"/>
    <property type="match status" value="1"/>
</dbReference>
<name>A0A6A3AFC6_HIBSY</name>
<evidence type="ECO:0000256" key="4">
    <source>
        <dbReference type="ARBA" id="ARBA00022722"/>
    </source>
</evidence>
<proteinExistence type="predicted"/>
<dbReference type="InterPro" id="IPR043502">
    <property type="entry name" value="DNA/RNA_pol_sf"/>
</dbReference>
<feature type="domain" description="Reverse transcriptase RNase H-like" evidence="16">
    <location>
        <begin position="837"/>
        <end position="868"/>
    </location>
</feature>
<dbReference type="Pfam" id="PF08284">
    <property type="entry name" value="RVP_2"/>
    <property type="match status" value="1"/>
</dbReference>
<dbReference type="SMART" id="SM00175">
    <property type="entry name" value="RAB"/>
    <property type="match status" value="1"/>
</dbReference>
<dbReference type="CDD" id="cd00303">
    <property type="entry name" value="retropepsin_like"/>
    <property type="match status" value="1"/>
</dbReference>
<dbReference type="InterPro" id="IPR056924">
    <property type="entry name" value="SH3_Tf2-1"/>
</dbReference>
<dbReference type="GO" id="GO:0003677">
    <property type="term" value="F:DNA binding"/>
    <property type="evidence" value="ECO:0007669"/>
    <property type="project" value="UniProtKB-KW"/>
</dbReference>
<feature type="compositionally biased region" description="Polar residues" evidence="15">
    <location>
        <begin position="498"/>
        <end position="533"/>
    </location>
</feature>
<dbReference type="PROSITE" id="PS51420">
    <property type="entry name" value="RHO"/>
    <property type="match status" value="1"/>
</dbReference>
<comment type="caution">
    <text evidence="19">The sequence shown here is derived from an EMBL/GenBank/DDBJ whole genome shotgun (WGS) entry which is preliminary data.</text>
</comment>
<keyword evidence="7" id="KW-0255">Endonuclease</keyword>
<evidence type="ECO:0000259" key="17">
    <source>
        <dbReference type="Pfam" id="PF17921"/>
    </source>
</evidence>
<keyword evidence="12" id="KW-0239">DNA-directed DNA polymerase</keyword>
<keyword evidence="5" id="KW-0479">Metal-binding</keyword>
<keyword evidence="8" id="KW-0378">Hydrolase</keyword>
<dbReference type="InterPro" id="IPR027417">
    <property type="entry name" value="P-loop_NTPase"/>
</dbReference>
<evidence type="ECO:0000256" key="11">
    <source>
        <dbReference type="ARBA" id="ARBA00022918"/>
    </source>
</evidence>
<keyword evidence="11" id="KW-0695">RNA-directed DNA polymerase</keyword>
<dbReference type="GO" id="GO:0006310">
    <property type="term" value="P:DNA recombination"/>
    <property type="evidence" value="ECO:0007669"/>
    <property type="project" value="UniProtKB-KW"/>
</dbReference>
<dbReference type="SMART" id="SM00174">
    <property type="entry name" value="RHO"/>
    <property type="match status" value="1"/>
</dbReference>
<feature type="domain" description="Tf2-1-like SH3-like" evidence="18">
    <location>
        <begin position="1142"/>
        <end position="1207"/>
    </location>
</feature>
<keyword evidence="20" id="KW-1185">Reference proteome</keyword>
<dbReference type="Pfam" id="PF00071">
    <property type="entry name" value="Ras"/>
    <property type="match status" value="1"/>
</dbReference>
<dbReference type="FunFam" id="1.10.340.70:FF:000001">
    <property type="entry name" value="Retrovirus-related Pol polyprotein from transposon gypsy-like Protein"/>
    <property type="match status" value="1"/>
</dbReference>
<evidence type="ECO:0000256" key="9">
    <source>
        <dbReference type="ARBA" id="ARBA00022842"/>
    </source>
</evidence>
<evidence type="ECO:0000256" key="3">
    <source>
        <dbReference type="ARBA" id="ARBA00022695"/>
    </source>
</evidence>
<evidence type="ECO:0000259" key="16">
    <source>
        <dbReference type="Pfam" id="PF17917"/>
    </source>
</evidence>
<dbReference type="GO" id="GO:0004519">
    <property type="term" value="F:endonuclease activity"/>
    <property type="evidence" value="ECO:0007669"/>
    <property type="project" value="UniProtKB-KW"/>
</dbReference>
<dbReference type="GO" id="GO:0003924">
    <property type="term" value="F:GTPase activity"/>
    <property type="evidence" value="ECO:0007669"/>
    <property type="project" value="InterPro"/>
</dbReference>
<evidence type="ECO:0000256" key="10">
    <source>
        <dbReference type="ARBA" id="ARBA00022908"/>
    </source>
</evidence>
<evidence type="ECO:0000256" key="15">
    <source>
        <dbReference type="SAM" id="MobiDB-lite"/>
    </source>
</evidence>
<dbReference type="EMBL" id="VEPZ02001014">
    <property type="protein sequence ID" value="KAE8701895.1"/>
    <property type="molecule type" value="Genomic_DNA"/>
</dbReference>
<dbReference type="Gene3D" id="2.40.70.10">
    <property type="entry name" value="Acid Proteases"/>
    <property type="match status" value="1"/>
</dbReference>
<dbReference type="GO" id="GO:0003887">
    <property type="term" value="F:DNA-directed DNA polymerase activity"/>
    <property type="evidence" value="ECO:0007669"/>
    <property type="project" value="UniProtKB-KW"/>
</dbReference>
<reference evidence="19" key="1">
    <citation type="submission" date="2019-09" db="EMBL/GenBank/DDBJ databases">
        <title>Draft genome information of white flower Hibiscus syriacus.</title>
        <authorList>
            <person name="Kim Y.-M."/>
        </authorList>
    </citation>
    <scope>NUCLEOTIDE SEQUENCE [LARGE SCALE GENOMIC DNA]</scope>
    <source>
        <strain evidence="19">YM2019G1</strain>
    </source>
</reference>
<feature type="region of interest" description="Disordered" evidence="15">
    <location>
        <begin position="459"/>
        <end position="571"/>
    </location>
</feature>
<evidence type="ECO:0000256" key="2">
    <source>
        <dbReference type="ARBA" id="ARBA00022679"/>
    </source>
</evidence>
<organism evidence="19 20">
    <name type="scientific">Hibiscus syriacus</name>
    <name type="common">Rose of Sharon</name>
    <dbReference type="NCBI Taxonomy" id="106335"/>
    <lineage>
        <taxon>Eukaryota</taxon>
        <taxon>Viridiplantae</taxon>
        <taxon>Streptophyta</taxon>
        <taxon>Embryophyta</taxon>
        <taxon>Tracheophyta</taxon>
        <taxon>Spermatophyta</taxon>
        <taxon>Magnoliopsida</taxon>
        <taxon>eudicotyledons</taxon>
        <taxon>Gunneridae</taxon>
        <taxon>Pentapetalae</taxon>
        <taxon>rosids</taxon>
        <taxon>malvids</taxon>
        <taxon>Malvales</taxon>
        <taxon>Malvaceae</taxon>
        <taxon>Malvoideae</taxon>
        <taxon>Hibiscus</taxon>
    </lineage>
</organism>
<dbReference type="Gene3D" id="3.30.420.10">
    <property type="entry name" value="Ribonuclease H-like superfamily/Ribonuclease H"/>
    <property type="match status" value="2"/>
</dbReference>
<evidence type="ECO:0000313" key="19">
    <source>
        <dbReference type="EMBL" id="KAE8701895.1"/>
    </source>
</evidence>
<evidence type="ECO:0000313" key="20">
    <source>
        <dbReference type="Proteomes" id="UP000436088"/>
    </source>
</evidence>
<evidence type="ECO:0000259" key="18">
    <source>
        <dbReference type="Pfam" id="PF24626"/>
    </source>
</evidence>
<keyword evidence="6" id="KW-0064">Aspartyl protease</keyword>
<keyword evidence="1" id="KW-0645">Protease</keyword>
<keyword evidence="10" id="KW-0229">DNA integration</keyword>
<feature type="compositionally biased region" description="Low complexity" evidence="15">
    <location>
        <begin position="547"/>
        <end position="570"/>
    </location>
</feature>
<protein>
    <submittedName>
        <fullName evidence="19">Rac-like GTP-binding protein ARAC3</fullName>
    </submittedName>
</protein>
<dbReference type="InterPro" id="IPR041588">
    <property type="entry name" value="Integrase_H2C2"/>
</dbReference>
<gene>
    <name evidence="19" type="ORF">F3Y22_tig00110505pilonHSYRG00539</name>
</gene>
<keyword evidence="9" id="KW-0460">Magnesium</keyword>
<feature type="compositionally biased region" description="Polar residues" evidence="15">
    <location>
        <begin position="468"/>
        <end position="484"/>
    </location>
</feature>
<evidence type="ECO:0000256" key="8">
    <source>
        <dbReference type="ARBA" id="ARBA00022801"/>
    </source>
</evidence>
<dbReference type="SUPFAM" id="SSF53098">
    <property type="entry name" value="Ribonuclease H-like"/>
    <property type="match status" value="1"/>
</dbReference>
<accession>A0A6A3AFC6</accession>
<dbReference type="GO" id="GO:0015074">
    <property type="term" value="P:DNA integration"/>
    <property type="evidence" value="ECO:0007669"/>
    <property type="project" value="UniProtKB-KW"/>
</dbReference>
<dbReference type="SUPFAM" id="SSF56672">
    <property type="entry name" value="DNA/RNA polymerases"/>
    <property type="match status" value="1"/>
</dbReference>
<dbReference type="PANTHER" id="PTHR37984">
    <property type="entry name" value="PROTEIN CBG26694"/>
    <property type="match status" value="1"/>
</dbReference>
<dbReference type="Gene3D" id="3.10.10.10">
    <property type="entry name" value="HIV Type 1 Reverse Transcriptase, subunit A, domain 1"/>
    <property type="match status" value="1"/>
</dbReference>
<keyword evidence="2" id="KW-0808">Transferase</keyword>
<feature type="domain" description="Integrase zinc-binding" evidence="17">
    <location>
        <begin position="942"/>
        <end position="999"/>
    </location>
</feature>
<dbReference type="SUPFAM" id="SSF52540">
    <property type="entry name" value="P-loop containing nucleoside triphosphate hydrolases"/>
    <property type="match status" value="1"/>
</dbReference>
<dbReference type="InterPro" id="IPR050951">
    <property type="entry name" value="Retrovirus_Pol_polyprotein"/>
</dbReference>
<dbReference type="InterPro" id="IPR021109">
    <property type="entry name" value="Peptidase_aspartic_dom_sf"/>
</dbReference>
<evidence type="ECO:0000256" key="1">
    <source>
        <dbReference type="ARBA" id="ARBA00022670"/>
    </source>
</evidence>
<dbReference type="GO" id="GO:0004190">
    <property type="term" value="F:aspartic-type endopeptidase activity"/>
    <property type="evidence" value="ECO:0007669"/>
    <property type="project" value="UniProtKB-KW"/>
</dbReference>
<evidence type="ECO:0000256" key="12">
    <source>
        <dbReference type="ARBA" id="ARBA00022932"/>
    </source>
</evidence>
<dbReference type="SMART" id="SM00173">
    <property type="entry name" value="RAS"/>
    <property type="match status" value="1"/>
</dbReference>
<dbReference type="GO" id="GO:0046872">
    <property type="term" value="F:metal ion binding"/>
    <property type="evidence" value="ECO:0007669"/>
    <property type="project" value="UniProtKB-KW"/>
</dbReference>
<evidence type="ECO:0000256" key="6">
    <source>
        <dbReference type="ARBA" id="ARBA00022750"/>
    </source>
</evidence>
<dbReference type="GO" id="GO:0005525">
    <property type="term" value="F:GTP binding"/>
    <property type="evidence" value="ECO:0007669"/>
    <property type="project" value="InterPro"/>
</dbReference>
<dbReference type="Gene3D" id="1.10.340.70">
    <property type="match status" value="1"/>
</dbReference>
<dbReference type="InterPro" id="IPR012337">
    <property type="entry name" value="RNaseH-like_sf"/>
</dbReference>
<dbReference type="Gene3D" id="3.40.50.300">
    <property type="entry name" value="P-loop containing nucleotide triphosphate hydrolases"/>
    <property type="match status" value="1"/>
</dbReference>
<dbReference type="PANTHER" id="PTHR37984:SF5">
    <property type="entry name" value="PROTEIN NYNRIN-LIKE"/>
    <property type="match status" value="1"/>
</dbReference>
<feature type="region of interest" description="Disordered" evidence="15">
    <location>
        <begin position="266"/>
        <end position="285"/>
    </location>
</feature>
<keyword evidence="4" id="KW-0540">Nuclease</keyword>
<keyword evidence="14" id="KW-0233">DNA recombination</keyword>
<keyword evidence="3" id="KW-0548">Nucleotidyltransferase</keyword>
<dbReference type="InterPro" id="IPR041373">
    <property type="entry name" value="RT_RNaseH"/>
</dbReference>
<dbReference type="PRINTS" id="PR00449">
    <property type="entry name" value="RASTRNSFRMNG"/>
</dbReference>
<evidence type="ECO:0000256" key="7">
    <source>
        <dbReference type="ARBA" id="ARBA00022759"/>
    </source>
</evidence>
<evidence type="ECO:0000256" key="5">
    <source>
        <dbReference type="ARBA" id="ARBA00022723"/>
    </source>
</evidence>
<dbReference type="InterPro" id="IPR001806">
    <property type="entry name" value="Small_GTPase"/>
</dbReference>
<keyword evidence="13" id="KW-0238">DNA-binding</keyword>
<sequence>MSASRFIKCVTVDDGAVGKTCLLISYTSNTFPTDYVPNVFDNFSANVVVDGNTEDYNILRPLSYRGADVFILAFSLISKWIPELKHYAPGVPIVLVGTKLDVDMEMYAKFIESSRGRHASSRFFDLNVESMEEPSFPPKELLREPSVDGVETGLFVHPKTPQFNSYDDDDVDEVPKNVVQTEPPAHMYEANYGAMYEPEFTDMHNLNKHVGRYFSRTSSSSPPDLQAQRFTVKVIQEGKFRMYIICYRAIDICILKCHDPMVPRIRKSGNRSSTDINTTKRSDQKFPDKVDLEMKRETIDPLKAVIHMPWPDVVLTRFQPPVTSTPKMNVAKELKGLGAPEFKGEANECPVIAELWLNDMKVMLTGLHCSDAEKLDGVISLLRGQARIWWTNVTLRISNAQYEYEFNKLSRFTVELVPTENDACEWFVEGLRPRLKEMLIVLNLSSFQEVVNRAKALERAQNERVENSRAQSVKRTGVSSSSAPSKRGRDASFRPQVRSESVASSARGSNQMRGRQTQSVESEAGRTNQSQARQCPHCGKNHLGPDRSVSVAQRGRGRGRSQSESSAQQEIHSTARVYNLKTNEDCDDPDIITGHSAQVNMVSRGCPIRIQGIEFPANMMELPFDEFEVILGMDWLYRYYADVDCRLKRVTLRSSDGIEVIVFSERYNPLTNVISVMTAKKLLPQGCQGFIANVLDVRTKEKGIEEIPIVREFLNVFPAELPGLPPDREVEFQIEIIPGTAPIAMAPYRMAPKELQELKIQLKELLEKGFIRPSVSPWGAPVLFVKKKDGSMQGVRVDPQKIKVILEWEVPKNISEVRSFLGLAGYYRRRQSGSLCYLYTDHKSLKYLMTQKELNLRQRRWVEFLKDYDVVIDFHLGKANVVADALSRKTFTALRTLDARLSLREDGVICAELMIKNGEGTDYEIKSDENLYYQERLVIPDDDELKNDLLTEAHCSPLTMHPGGNKMYMDLKSRYWWPGMKKDITEFVSKCLTCQQVKAEHQVPSGLLQPISIPQWKWENITMDFVTGLPLTPNKKDSIWVIVDRLTKSAHFIPLRTDFSMDSTAFHPQTDGQSERTIQILEDMLRTCVIEFKGSWERYLPLAEFAYNNSYQSSIKMARYEALYGRRCCTPLNWKEIEFQVGDKVFLKVSPWKKILRFGRKGKLSPRFIGPYEITKRVGSVAYQLVLPHEMEKIYNVFHVSMLRKYRYDISHIVTPEEIEVRPDLTYDEEHVQILAHKVKQLRNKTIPLVKVLWRNHKVEEATWEREEDMRIKYPYLFV</sequence>
<dbReference type="Pfam" id="PF17917">
    <property type="entry name" value="RT_RNaseH"/>
    <property type="match status" value="1"/>
</dbReference>